<accession>A0A165B1U2</accession>
<sequence length="41" mass="4440">MEMFRNCLDPASGQGFCLVVPVLPLSIWMGSAYVQARGPTP</sequence>
<evidence type="ECO:0000313" key="2">
    <source>
        <dbReference type="Proteomes" id="UP000182631"/>
    </source>
</evidence>
<organism evidence="1 2">
    <name type="scientific">Candidatus Synechococcus spongiarum</name>
    <dbReference type="NCBI Taxonomy" id="431041"/>
    <lineage>
        <taxon>Bacteria</taxon>
        <taxon>Bacillati</taxon>
        <taxon>Cyanobacteriota</taxon>
        <taxon>Cyanophyceae</taxon>
        <taxon>Synechococcales</taxon>
        <taxon>Synechococcaceae</taxon>
        <taxon>Synechococcus</taxon>
    </lineage>
</organism>
<protein>
    <submittedName>
        <fullName evidence="1">Uncharacterized protein</fullName>
    </submittedName>
</protein>
<dbReference type="EMBL" id="FITM01000027">
    <property type="protein sequence ID" value="SAY38392.1"/>
    <property type="molecule type" value="Genomic_DNA"/>
</dbReference>
<evidence type="ECO:0000313" key="1">
    <source>
        <dbReference type="EMBL" id="SAY38392.1"/>
    </source>
</evidence>
<reference evidence="2" key="1">
    <citation type="submission" date="2016-02" db="EMBL/GenBank/DDBJ databases">
        <authorList>
            <person name="liu f."/>
        </authorList>
    </citation>
    <scope>NUCLEOTIDE SEQUENCE [LARGE SCALE GENOMIC DNA]</scope>
</reference>
<name>A0A165B1U2_9SYNE</name>
<keyword evidence="2" id="KW-1185">Reference proteome</keyword>
<dbReference type="AlphaFoldDB" id="A0A165B1U2"/>
<proteinExistence type="predicted"/>
<gene>
    <name evidence="1" type="ORF">FLM9_250</name>
</gene>
<dbReference type="Proteomes" id="UP000182631">
    <property type="component" value="Unassembled WGS sequence"/>
</dbReference>